<sequence length="193" mass="21997">MNLVAFLSYVIALAFTPGPNNLMALEESKRLGFKRSIPFMEGLLAGFLILAISTLVFTDRLMTYIPSIEPYMKTIGSLYILYLIWGLFSMSDKSENKEQSNQQLFISGLILNLSNVKVMLYFLTGYIAFILPAYENIWIALLLGLFLCFAGTCSNLLWASFGSLFKNFFTRYEHVATFIMAIMLFYSVIEIWS</sequence>
<dbReference type="Pfam" id="PF01810">
    <property type="entry name" value="LysE"/>
    <property type="match status" value="1"/>
</dbReference>
<feature type="transmembrane region" description="Helical" evidence="6">
    <location>
        <begin position="171"/>
        <end position="189"/>
    </location>
</feature>
<dbReference type="InterPro" id="IPR001123">
    <property type="entry name" value="LeuE-type"/>
</dbReference>
<name>A0A0U1QQ47_9BACL</name>
<organism evidence="7 8">
    <name type="scientific">Sporolactobacillus inulinus CASD</name>
    <dbReference type="NCBI Taxonomy" id="1069536"/>
    <lineage>
        <taxon>Bacteria</taxon>
        <taxon>Bacillati</taxon>
        <taxon>Bacillota</taxon>
        <taxon>Bacilli</taxon>
        <taxon>Bacillales</taxon>
        <taxon>Sporolactobacillaceae</taxon>
        <taxon>Sporolactobacillus</taxon>
    </lineage>
</organism>
<comment type="subcellular location">
    <subcellularLocation>
        <location evidence="1">Cell membrane</location>
        <topology evidence="1">Multi-pass membrane protein</topology>
    </subcellularLocation>
</comment>
<dbReference type="RefSeq" id="WP_010024351.1">
    <property type="nucleotide sequence ID" value="NZ_AFVQ02000066.1"/>
</dbReference>
<feature type="transmembrane region" description="Helical" evidence="6">
    <location>
        <begin position="109"/>
        <end position="131"/>
    </location>
</feature>
<evidence type="ECO:0000256" key="1">
    <source>
        <dbReference type="ARBA" id="ARBA00004651"/>
    </source>
</evidence>
<dbReference type="GO" id="GO:0005886">
    <property type="term" value="C:plasma membrane"/>
    <property type="evidence" value="ECO:0007669"/>
    <property type="project" value="UniProtKB-SubCell"/>
</dbReference>
<dbReference type="AlphaFoldDB" id="A0A0U1QQ47"/>
<feature type="transmembrane region" description="Helical" evidence="6">
    <location>
        <begin position="37"/>
        <end position="58"/>
    </location>
</feature>
<dbReference type="EMBL" id="AFVQ02000066">
    <property type="protein sequence ID" value="KLI02933.1"/>
    <property type="molecule type" value="Genomic_DNA"/>
</dbReference>
<evidence type="ECO:0000313" key="7">
    <source>
        <dbReference type="EMBL" id="KLI02933.1"/>
    </source>
</evidence>
<keyword evidence="4 6" id="KW-1133">Transmembrane helix</keyword>
<evidence type="ECO:0000256" key="4">
    <source>
        <dbReference type="ARBA" id="ARBA00022989"/>
    </source>
</evidence>
<feature type="transmembrane region" description="Helical" evidence="6">
    <location>
        <begin position="6"/>
        <end position="25"/>
    </location>
</feature>
<keyword evidence="2" id="KW-1003">Cell membrane</keyword>
<dbReference type="PANTHER" id="PTHR30086">
    <property type="entry name" value="ARGININE EXPORTER PROTEIN ARGO"/>
    <property type="match status" value="1"/>
</dbReference>
<evidence type="ECO:0000256" key="2">
    <source>
        <dbReference type="ARBA" id="ARBA00022475"/>
    </source>
</evidence>
<dbReference type="Proteomes" id="UP000035553">
    <property type="component" value="Unassembled WGS sequence"/>
</dbReference>
<comment type="caution">
    <text evidence="7">The sequence shown here is derived from an EMBL/GenBank/DDBJ whole genome shotgun (WGS) entry which is preliminary data.</text>
</comment>
<dbReference type="PANTHER" id="PTHR30086:SF20">
    <property type="entry name" value="ARGININE EXPORTER PROTEIN ARGO-RELATED"/>
    <property type="match status" value="1"/>
</dbReference>
<accession>A0A0U1QQ47</accession>
<dbReference type="OrthoDB" id="198428at2"/>
<evidence type="ECO:0008006" key="9">
    <source>
        <dbReference type="Google" id="ProtNLM"/>
    </source>
</evidence>
<dbReference type="GO" id="GO:0033228">
    <property type="term" value="P:cysteine export across plasma membrane"/>
    <property type="evidence" value="ECO:0007669"/>
    <property type="project" value="TreeGrafter"/>
</dbReference>
<keyword evidence="3 6" id="KW-0812">Transmembrane</keyword>
<evidence type="ECO:0000256" key="6">
    <source>
        <dbReference type="SAM" id="Phobius"/>
    </source>
</evidence>
<evidence type="ECO:0000313" key="8">
    <source>
        <dbReference type="Proteomes" id="UP000035553"/>
    </source>
</evidence>
<evidence type="ECO:0000256" key="3">
    <source>
        <dbReference type="ARBA" id="ARBA00022692"/>
    </source>
</evidence>
<keyword evidence="8" id="KW-1185">Reference proteome</keyword>
<reference evidence="7 8" key="1">
    <citation type="journal article" date="2011" name="J. Bacteriol.">
        <title>Draft genome sequence of Sporolactobacillus inulinus strain CASD, an efficient D-lactic acid-producing bacterium with high-concentration lactate tolerance capability.</title>
        <authorList>
            <person name="Yu B."/>
            <person name="Su F."/>
            <person name="Wang L."/>
            <person name="Xu K."/>
            <person name="Zhao B."/>
            <person name="Xu P."/>
        </authorList>
    </citation>
    <scope>NUCLEOTIDE SEQUENCE [LARGE SCALE GENOMIC DNA]</scope>
    <source>
        <strain evidence="7 8">CASD</strain>
    </source>
</reference>
<gene>
    <name evidence="7" type="ORF">SINU_05265</name>
</gene>
<dbReference type="STRING" id="1069536.SINU_05265"/>
<keyword evidence="5 6" id="KW-0472">Membrane</keyword>
<feature type="transmembrane region" description="Helical" evidence="6">
    <location>
        <begin position="137"/>
        <end position="159"/>
    </location>
</feature>
<feature type="transmembrane region" description="Helical" evidence="6">
    <location>
        <begin position="70"/>
        <end position="88"/>
    </location>
</feature>
<proteinExistence type="predicted"/>
<evidence type="ECO:0000256" key="5">
    <source>
        <dbReference type="ARBA" id="ARBA00023136"/>
    </source>
</evidence>
<dbReference type="GO" id="GO:0015171">
    <property type="term" value="F:amino acid transmembrane transporter activity"/>
    <property type="evidence" value="ECO:0007669"/>
    <property type="project" value="TreeGrafter"/>
</dbReference>
<protein>
    <recommendedName>
        <fullName evidence="9">Amino acid transporter LysE</fullName>
    </recommendedName>
</protein>